<dbReference type="SUPFAM" id="SSF48056">
    <property type="entry name" value="Di-copper centre-containing domain"/>
    <property type="match status" value="2"/>
</dbReference>
<evidence type="ECO:0000313" key="11">
    <source>
        <dbReference type="EMBL" id="RZC77973.1"/>
    </source>
</evidence>
<proteinExistence type="inferred from homology"/>
<evidence type="ECO:0000256" key="7">
    <source>
        <dbReference type="ARBA" id="ARBA00023157"/>
    </source>
</evidence>
<comment type="cofactor">
    <cofactor evidence="1">
        <name>Cu(2+)</name>
        <dbReference type="ChEBI" id="CHEBI:29036"/>
    </cofactor>
</comment>
<feature type="domain" description="Tyrosinase copper-binding" evidence="10">
    <location>
        <begin position="791"/>
        <end position="802"/>
    </location>
</feature>
<evidence type="ECO:0000256" key="6">
    <source>
        <dbReference type="ARBA" id="ARBA00023008"/>
    </source>
</evidence>
<feature type="compositionally biased region" description="Basic and acidic residues" evidence="8">
    <location>
        <begin position="44"/>
        <end position="53"/>
    </location>
</feature>
<dbReference type="STRING" id="3469.A0A4Y7KXC4"/>
<dbReference type="Pfam" id="PF12142">
    <property type="entry name" value="PPO1_DWL"/>
    <property type="match status" value="2"/>
</dbReference>
<dbReference type="GO" id="GO:0004097">
    <property type="term" value="F:catechol oxidase activity"/>
    <property type="evidence" value="ECO:0007669"/>
    <property type="project" value="InterPro"/>
</dbReference>
<dbReference type="PANTHER" id="PTHR11474">
    <property type="entry name" value="TYROSINASE FAMILY MEMBER"/>
    <property type="match status" value="1"/>
</dbReference>
<organism evidence="11 12">
    <name type="scientific">Papaver somniferum</name>
    <name type="common">Opium poppy</name>
    <dbReference type="NCBI Taxonomy" id="3469"/>
    <lineage>
        <taxon>Eukaryota</taxon>
        <taxon>Viridiplantae</taxon>
        <taxon>Streptophyta</taxon>
        <taxon>Embryophyta</taxon>
        <taxon>Tracheophyta</taxon>
        <taxon>Spermatophyta</taxon>
        <taxon>Magnoliopsida</taxon>
        <taxon>Ranunculales</taxon>
        <taxon>Papaveraceae</taxon>
        <taxon>Papaveroideae</taxon>
        <taxon>Papaver</taxon>
    </lineage>
</organism>
<evidence type="ECO:0000256" key="1">
    <source>
        <dbReference type="ARBA" id="ARBA00001973"/>
    </source>
</evidence>
<dbReference type="InterPro" id="IPR002227">
    <property type="entry name" value="Tyrosinase_Cu-bd"/>
</dbReference>
<evidence type="ECO:0000256" key="3">
    <source>
        <dbReference type="ARBA" id="ARBA00022723"/>
    </source>
</evidence>
<keyword evidence="7" id="KW-1015">Disulfide bond</keyword>
<dbReference type="PROSITE" id="PS00498">
    <property type="entry name" value="TYROSINASE_2"/>
    <property type="match status" value="2"/>
</dbReference>
<keyword evidence="5" id="KW-0560">Oxidoreductase</keyword>
<feature type="domain" description="Tyrosinase copper-binding" evidence="9">
    <location>
        <begin position="633"/>
        <end position="650"/>
    </location>
</feature>
<reference evidence="11 12" key="1">
    <citation type="journal article" date="2018" name="Science">
        <title>The opium poppy genome and morphinan production.</title>
        <authorList>
            <person name="Guo L."/>
            <person name="Winzer T."/>
            <person name="Yang X."/>
            <person name="Li Y."/>
            <person name="Ning Z."/>
            <person name="He Z."/>
            <person name="Teodor R."/>
            <person name="Lu Y."/>
            <person name="Bowser T.A."/>
            <person name="Graham I.A."/>
            <person name="Ye K."/>
        </authorList>
    </citation>
    <scope>NUCLEOTIDE SEQUENCE [LARGE SCALE GENOMIC DNA]</scope>
    <source>
        <strain evidence="12">cv. HN1</strain>
        <tissue evidence="11">Leaves</tissue>
    </source>
</reference>
<name>A0A4Y7KXC4_PAPSO</name>
<comment type="similarity">
    <text evidence="2">Belongs to the tyrosinase family.</text>
</comment>
<dbReference type="Gene3D" id="1.10.1280.10">
    <property type="entry name" value="Di-copper center containing domain from catechol oxidase"/>
    <property type="match status" value="2"/>
</dbReference>
<evidence type="ECO:0000313" key="12">
    <source>
        <dbReference type="Proteomes" id="UP000316621"/>
    </source>
</evidence>
<accession>A0A4Y7KXC4</accession>
<dbReference type="PRINTS" id="PR00092">
    <property type="entry name" value="TYROSINASE"/>
</dbReference>
<evidence type="ECO:0000256" key="4">
    <source>
        <dbReference type="ARBA" id="ARBA00022784"/>
    </source>
</evidence>
<dbReference type="PROSITE" id="PS00497">
    <property type="entry name" value="TYROSINASE_1"/>
    <property type="match status" value="1"/>
</dbReference>
<dbReference type="EMBL" id="CM010723">
    <property type="protein sequence ID" value="RZC77973.1"/>
    <property type="molecule type" value="Genomic_DNA"/>
</dbReference>
<dbReference type="InterPro" id="IPR022740">
    <property type="entry name" value="Polyphenol_oxidase_C"/>
</dbReference>
<dbReference type="InterPro" id="IPR022739">
    <property type="entry name" value="Polyphenol_oxidase_cen"/>
</dbReference>
<dbReference type="InterPro" id="IPR050316">
    <property type="entry name" value="Tyrosinase/Hemocyanin"/>
</dbReference>
<dbReference type="Pfam" id="PF12143">
    <property type="entry name" value="PPO1_KFDV"/>
    <property type="match status" value="3"/>
</dbReference>
<evidence type="ECO:0000259" key="10">
    <source>
        <dbReference type="PROSITE" id="PS00498"/>
    </source>
</evidence>
<gene>
    <name evidence="11" type="ORF">C5167_002210</name>
</gene>
<evidence type="ECO:0000256" key="5">
    <source>
        <dbReference type="ARBA" id="ARBA00023002"/>
    </source>
</evidence>
<dbReference type="FunFam" id="1.10.1280.10:FF:000007">
    <property type="entry name" value="Polyphenol oxidase, chloroplastic"/>
    <property type="match status" value="1"/>
</dbReference>
<keyword evidence="4" id="KW-0883">Thioether bond</keyword>
<keyword evidence="12" id="KW-1185">Reference proteome</keyword>
<dbReference type="InterPro" id="IPR008922">
    <property type="entry name" value="Di-copper_centre_dom_sf"/>
</dbReference>
<dbReference type="Gramene" id="RZC77973">
    <property type="protein sequence ID" value="RZC77973"/>
    <property type="gene ID" value="C5167_002210"/>
</dbReference>
<keyword evidence="6" id="KW-0186">Copper</keyword>
<dbReference type="Pfam" id="PF00264">
    <property type="entry name" value="Tyrosinase"/>
    <property type="match status" value="2"/>
</dbReference>
<sequence>MYRQVVSGGKIPTLFLGSPYRAGDPPAPGAGTIDNVPHGPVHRWTGDPRQPNREDMGNFYSAARDPIFFAHHSNVDRLWTIWKSLGGRRRDFTDPDFLNSSFIFFDGNKQAVRVTVRDSLEQDNLRYKYQDVKIPWLQTNPRAPTTNKVDKNAVRPTTFPVTVDGTVQVLVKRPITKKRSKKEKQEKEEMLVLNGVEFYRGAPVKFDVFINYDGDAGIDSTACAGSLANVPHAHGEEVNYEVIKTPLKLALNDVLEDLEAEDDEDIVVTMVPRESENGMEVNDCLEPENLRFKYQDVQIPWLQMKPRTSIARTIRNKIPKKKAVCETEYPITLDKTIQVLVKRPITKKRSKKEKEEKEEMLIISGIGLDRGDPIKFDVYINDDGTVGPESSEYAGSFTNVPHVHEDHESKKIKTCLKLGITGILEDIDAEDDDDILVTMVPRDSGRANKDVLTIDGIEIHLPQKMTQISVIRKQKHNHLRVIQCRANNKDHDQDESSSIFIGRRNILIGLGGLYGATTSRFGADRMAIADPIPPPASYCGPAETPVDCCPPLNTQIVDFKKPSSSTPLRIRPAAHLVDDAYIAKYNKAYELMRALPDDDPRSFYQQGNVHCAYCGDTFNQSLAGYPGLEIQVHRCWLFFPFHRYYLYFHEKILGSLIGDPTFALPFWNWDSPAGMRMPSMYVNPASALYNPLRDAQHQPPTIVDLNYSFVDSNLPAQQQINENLATMYRQVVSGGTTPTLFLGSPYRAGDPPNPGAGTIELAPHNAIHLWTGDRTQPNREDMGNFYSAARDPLFFAHHSNVDRMWTVWKSLGGKRKDYTDPDFLNAAFLFYDEKKQLVRVRVKDCLEPENLRFKYQDVEIPWLQTKPKTSKARMLQNKIANKKVVGTTAFPVTLDKTVQVLVKRPITKKRSKKEKEDKEEILIISGIEIDRGAPVKFDVYINEDDKLGPESSEYAGCFTNVPHAHGDHHKGKKIKTSMKLGLNDILEDLNAKDDKEILVTLVPKFSGTVTKFVTIGGIEIQYD</sequence>
<dbReference type="Proteomes" id="UP000316621">
    <property type="component" value="Chromosome 9"/>
</dbReference>
<dbReference type="PANTHER" id="PTHR11474:SF76">
    <property type="entry name" value="SHKT DOMAIN-CONTAINING PROTEIN"/>
    <property type="match status" value="1"/>
</dbReference>
<feature type="domain" description="Tyrosinase copper-binding" evidence="10">
    <location>
        <begin position="65"/>
        <end position="76"/>
    </location>
</feature>
<keyword evidence="3" id="KW-0479">Metal-binding</keyword>
<evidence type="ECO:0000259" key="9">
    <source>
        <dbReference type="PROSITE" id="PS00497"/>
    </source>
</evidence>
<evidence type="ECO:0000256" key="2">
    <source>
        <dbReference type="ARBA" id="ARBA00009928"/>
    </source>
</evidence>
<dbReference type="GO" id="GO:0046872">
    <property type="term" value="F:metal ion binding"/>
    <property type="evidence" value="ECO:0007669"/>
    <property type="project" value="UniProtKB-KW"/>
</dbReference>
<dbReference type="AlphaFoldDB" id="A0A4Y7KXC4"/>
<evidence type="ECO:0000256" key="8">
    <source>
        <dbReference type="SAM" id="MobiDB-lite"/>
    </source>
</evidence>
<protein>
    <recommendedName>
        <fullName evidence="9 10">Tyrosinase copper-binding domain-containing protein</fullName>
    </recommendedName>
</protein>
<feature type="region of interest" description="Disordered" evidence="8">
    <location>
        <begin position="25"/>
        <end position="53"/>
    </location>
</feature>